<accession>A0A067WGD8</accession>
<reference evidence="1 2" key="1">
    <citation type="submission" date="2012-04" db="EMBL/GenBank/DDBJ databases">
        <title>The Genome Sequence of Bartonella koehlerae C-29.</title>
        <authorList>
            <consortium name="The Broad Institute Genome Sequencing Platform"/>
            <consortium name="The Broad Institute Genome Sequencing Center for Infectious Disease"/>
            <person name="Feldgarden M."/>
            <person name="Kirby J."/>
            <person name="Kosoy M."/>
            <person name="Birtles R."/>
            <person name="Probert W.S."/>
            <person name="Chiaraviglio L."/>
            <person name="Walker B."/>
            <person name="Young S.K."/>
            <person name="Zeng Q."/>
            <person name="Gargeya S."/>
            <person name="Fitzgerald M."/>
            <person name="Haas B."/>
            <person name="Abouelleil A."/>
            <person name="Alvarado L."/>
            <person name="Arachchi H.M."/>
            <person name="Berlin A.M."/>
            <person name="Chapman S.B."/>
            <person name="Goldberg J."/>
            <person name="Griggs A."/>
            <person name="Gujja S."/>
            <person name="Hansen M."/>
            <person name="Howarth C."/>
            <person name="Imamovic A."/>
            <person name="Larimer J."/>
            <person name="McCowen C."/>
            <person name="Montmayeur A."/>
            <person name="Murphy C."/>
            <person name="Neiman D."/>
            <person name="Pearson M."/>
            <person name="Priest M."/>
            <person name="Roberts A."/>
            <person name="Saif S."/>
            <person name="Shea T."/>
            <person name="Sisk P."/>
            <person name="Sykes S."/>
            <person name="Wortman J."/>
            <person name="Nusbaum C."/>
            <person name="Birren B."/>
        </authorList>
    </citation>
    <scope>NUCLEOTIDE SEQUENCE [LARGE SCALE GENOMIC DNA]</scope>
    <source>
        <strain evidence="1 2">C-29</strain>
    </source>
</reference>
<gene>
    <name evidence="1" type="ORF">O9A_00438</name>
</gene>
<evidence type="ECO:0000313" key="2">
    <source>
        <dbReference type="Proteomes" id="UP000027015"/>
    </source>
</evidence>
<dbReference type="PATRIC" id="fig|1134510.3.peg.519"/>
<organism evidence="1 2">
    <name type="scientific">Bartonella koehlerae C-29</name>
    <dbReference type="NCBI Taxonomy" id="1134510"/>
    <lineage>
        <taxon>Bacteria</taxon>
        <taxon>Pseudomonadati</taxon>
        <taxon>Pseudomonadota</taxon>
        <taxon>Alphaproteobacteria</taxon>
        <taxon>Hyphomicrobiales</taxon>
        <taxon>Bartonellaceae</taxon>
        <taxon>Bartonella</taxon>
    </lineage>
</organism>
<comment type="caution">
    <text evidence="1">The sequence shown here is derived from an EMBL/GenBank/DDBJ whole genome shotgun (WGS) entry which is preliminary data.</text>
</comment>
<dbReference type="HOGENOM" id="CLU_3004850_0_0_5"/>
<dbReference type="Proteomes" id="UP000027015">
    <property type="component" value="Unassembled WGS sequence"/>
</dbReference>
<dbReference type="RefSeq" id="WP_195890912.1">
    <property type="nucleotide sequence ID" value="NZ_CADEAH010000005.1"/>
</dbReference>
<protein>
    <submittedName>
        <fullName evidence="1">Uncharacterized protein</fullName>
    </submittedName>
</protein>
<proteinExistence type="predicted"/>
<keyword evidence="2" id="KW-1185">Reference proteome</keyword>
<dbReference type="AlphaFoldDB" id="A0A067WGD8"/>
<dbReference type="EMBL" id="AHPL01000004">
    <property type="protein sequence ID" value="KEC55883.1"/>
    <property type="molecule type" value="Genomic_DNA"/>
</dbReference>
<sequence>MIFVTPLLKHSLGEENDTDNTENITGYWEEELKTTLLHLALFYKICTAMKTIMMEI</sequence>
<evidence type="ECO:0000313" key="1">
    <source>
        <dbReference type="EMBL" id="KEC55883.1"/>
    </source>
</evidence>
<name>A0A067WGD8_9HYPH</name>